<dbReference type="CDD" id="cd02248">
    <property type="entry name" value="Peptidase_C1A"/>
    <property type="match status" value="1"/>
</dbReference>
<organism evidence="10 11">
    <name type="scientific">Rhododendron simsii</name>
    <name type="common">Sims's rhododendron</name>
    <dbReference type="NCBI Taxonomy" id="118357"/>
    <lineage>
        <taxon>Eukaryota</taxon>
        <taxon>Viridiplantae</taxon>
        <taxon>Streptophyta</taxon>
        <taxon>Embryophyta</taxon>
        <taxon>Tracheophyta</taxon>
        <taxon>Spermatophyta</taxon>
        <taxon>Magnoliopsida</taxon>
        <taxon>eudicotyledons</taxon>
        <taxon>Gunneridae</taxon>
        <taxon>Pentapetalae</taxon>
        <taxon>asterids</taxon>
        <taxon>Ericales</taxon>
        <taxon>Ericaceae</taxon>
        <taxon>Ericoideae</taxon>
        <taxon>Rhodoreae</taxon>
        <taxon>Rhododendron</taxon>
    </lineage>
</organism>
<protein>
    <submittedName>
        <fullName evidence="10">Uncharacterized protein</fullName>
    </submittedName>
</protein>
<feature type="domain" description="Peptidase C1A papain C-terminal" evidence="8">
    <location>
        <begin position="123"/>
        <end position="336"/>
    </location>
</feature>
<dbReference type="AlphaFoldDB" id="A0A834L7V3"/>
<dbReference type="OrthoDB" id="1669415at2759"/>
<dbReference type="InterPro" id="IPR013128">
    <property type="entry name" value="Peptidase_C1A"/>
</dbReference>
<keyword evidence="6" id="KW-1015">Disulfide bond</keyword>
<gene>
    <name evidence="10" type="ORF">RHSIM_Rhsim13G0191400</name>
</gene>
<evidence type="ECO:0000256" key="4">
    <source>
        <dbReference type="ARBA" id="ARBA00022801"/>
    </source>
</evidence>
<dbReference type="Pfam" id="PF00112">
    <property type="entry name" value="Peptidase_C1"/>
    <property type="match status" value="1"/>
</dbReference>
<dbReference type="InterPro" id="IPR039417">
    <property type="entry name" value="Peptidase_C1A_papain-like"/>
</dbReference>
<dbReference type="InterPro" id="IPR025661">
    <property type="entry name" value="Pept_asp_AS"/>
</dbReference>
<evidence type="ECO:0000313" key="11">
    <source>
        <dbReference type="Proteomes" id="UP000626092"/>
    </source>
</evidence>
<dbReference type="InterPro" id="IPR000668">
    <property type="entry name" value="Peptidase_C1A_C"/>
</dbReference>
<evidence type="ECO:0000256" key="6">
    <source>
        <dbReference type="ARBA" id="ARBA00023157"/>
    </source>
</evidence>
<dbReference type="PROSITE" id="PS00639">
    <property type="entry name" value="THIOL_PROTEASE_HIS"/>
    <property type="match status" value="1"/>
</dbReference>
<keyword evidence="5" id="KW-0788">Thiol protease</keyword>
<dbReference type="PROSITE" id="PS00640">
    <property type="entry name" value="THIOL_PROTEASE_ASN"/>
    <property type="match status" value="1"/>
</dbReference>
<dbReference type="Gene3D" id="3.90.70.10">
    <property type="entry name" value="Cysteine proteinases"/>
    <property type="match status" value="1"/>
</dbReference>
<dbReference type="SMART" id="SM00645">
    <property type="entry name" value="Pept_C1"/>
    <property type="match status" value="1"/>
</dbReference>
<dbReference type="Pfam" id="PF08246">
    <property type="entry name" value="Inhibitor_I29"/>
    <property type="match status" value="1"/>
</dbReference>
<sequence>MASKCQQLFVHLFFLFSVLVSQAKSRAIHDTSLTQRLEQWMARYGRSYRDAVEKEKRCGIFKANVEYIDSFNTVGNKPYRLSVNEFVDLTNEEFKASHGTYRSFSKRESLQATSFRYMNFTAVPSNIDWRENGAVSPVREGACGGWTVSAVDTVEGITKIKIGKLFTLSVQEIVDCNSSWNPGCDGGSTYEAFEFIKRHGLTTEANYHSGGKGTCNAKIEDKPVTKITGYENVPANSEEALMMAVANQPVAVTVDASGSDFQFYSSSVFTGKCGTSLDHGVTVVGHGNISNNGFKYWLIKNSWGTHWGEDGYMRMQRDIDAKEGMCGIAMEASYPTK</sequence>
<dbReference type="GO" id="GO:0008234">
    <property type="term" value="F:cysteine-type peptidase activity"/>
    <property type="evidence" value="ECO:0007669"/>
    <property type="project" value="UniProtKB-KW"/>
</dbReference>
<evidence type="ECO:0000256" key="1">
    <source>
        <dbReference type="ARBA" id="ARBA00008455"/>
    </source>
</evidence>
<keyword evidence="4" id="KW-0378">Hydrolase</keyword>
<reference evidence="10" key="1">
    <citation type="submission" date="2019-11" db="EMBL/GenBank/DDBJ databases">
        <authorList>
            <person name="Liu Y."/>
            <person name="Hou J."/>
            <person name="Li T.-Q."/>
            <person name="Guan C.-H."/>
            <person name="Wu X."/>
            <person name="Wu H.-Z."/>
            <person name="Ling F."/>
            <person name="Zhang R."/>
            <person name="Shi X.-G."/>
            <person name="Ren J.-P."/>
            <person name="Chen E.-F."/>
            <person name="Sun J.-M."/>
        </authorList>
    </citation>
    <scope>NUCLEOTIDE SEQUENCE</scope>
    <source>
        <strain evidence="10">Adult_tree_wgs_1</strain>
        <tissue evidence="10">Leaves</tissue>
    </source>
</reference>
<dbReference type="FunFam" id="3.90.70.10:FF:000067">
    <property type="entry name" value="Senescence-specific cysteine protease"/>
    <property type="match status" value="1"/>
</dbReference>
<feature type="domain" description="Cathepsin propeptide inhibitor" evidence="9">
    <location>
        <begin position="37"/>
        <end position="94"/>
    </location>
</feature>
<name>A0A834L7V3_RHOSS</name>
<dbReference type="Proteomes" id="UP000626092">
    <property type="component" value="Unassembled WGS sequence"/>
</dbReference>
<feature type="signal peptide" evidence="7">
    <location>
        <begin position="1"/>
        <end position="25"/>
    </location>
</feature>
<evidence type="ECO:0000256" key="5">
    <source>
        <dbReference type="ARBA" id="ARBA00022807"/>
    </source>
</evidence>
<evidence type="ECO:0000256" key="3">
    <source>
        <dbReference type="ARBA" id="ARBA00022729"/>
    </source>
</evidence>
<dbReference type="SMART" id="SM00848">
    <property type="entry name" value="Inhibitor_I29"/>
    <property type="match status" value="1"/>
</dbReference>
<evidence type="ECO:0000256" key="2">
    <source>
        <dbReference type="ARBA" id="ARBA00022670"/>
    </source>
</evidence>
<keyword evidence="11" id="KW-1185">Reference proteome</keyword>
<keyword evidence="3 7" id="KW-0732">Signal</keyword>
<accession>A0A834L7V3</accession>
<dbReference type="GO" id="GO:0006508">
    <property type="term" value="P:proteolysis"/>
    <property type="evidence" value="ECO:0007669"/>
    <property type="project" value="UniProtKB-KW"/>
</dbReference>
<evidence type="ECO:0000259" key="8">
    <source>
        <dbReference type="SMART" id="SM00645"/>
    </source>
</evidence>
<dbReference type="InterPro" id="IPR025660">
    <property type="entry name" value="Pept_his_AS"/>
</dbReference>
<evidence type="ECO:0000259" key="9">
    <source>
        <dbReference type="SMART" id="SM00848"/>
    </source>
</evidence>
<comment type="similarity">
    <text evidence="1">Belongs to the peptidase C1 family.</text>
</comment>
<dbReference type="InterPro" id="IPR038765">
    <property type="entry name" value="Papain-like_cys_pep_sf"/>
</dbReference>
<proteinExistence type="inferred from homology"/>
<dbReference type="SUPFAM" id="SSF54001">
    <property type="entry name" value="Cysteine proteinases"/>
    <property type="match status" value="1"/>
</dbReference>
<dbReference type="EMBL" id="WJXA01000013">
    <property type="protein sequence ID" value="KAF7121467.1"/>
    <property type="molecule type" value="Genomic_DNA"/>
</dbReference>
<dbReference type="PANTHER" id="PTHR12411">
    <property type="entry name" value="CYSTEINE PROTEASE FAMILY C1-RELATED"/>
    <property type="match status" value="1"/>
</dbReference>
<comment type="caution">
    <text evidence="10">The sequence shown here is derived from an EMBL/GenBank/DDBJ whole genome shotgun (WGS) entry which is preliminary data.</text>
</comment>
<keyword evidence="2" id="KW-0645">Protease</keyword>
<dbReference type="InterPro" id="IPR013201">
    <property type="entry name" value="Prot_inhib_I29"/>
</dbReference>
<feature type="chain" id="PRO_5032411560" evidence="7">
    <location>
        <begin position="26"/>
        <end position="337"/>
    </location>
</feature>
<evidence type="ECO:0000256" key="7">
    <source>
        <dbReference type="SAM" id="SignalP"/>
    </source>
</evidence>
<evidence type="ECO:0000313" key="10">
    <source>
        <dbReference type="EMBL" id="KAF7121467.1"/>
    </source>
</evidence>